<evidence type="ECO:0000313" key="3">
    <source>
        <dbReference type="Proteomes" id="UP000314294"/>
    </source>
</evidence>
<dbReference type="EMBL" id="SRLO01000445">
    <property type="protein sequence ID" value="TNN55816.1"/>
    <property type="molecule type" value="Genomic_DNA"/>
</dbReference>
<sequence length="65" mass="6930">MLFRSTSGGLDSGSAGLAGGGGSSFFASTFFTSVFFGSTFFGFYFNSPGEYLPFNENLQENHQTC</sequence>
<evidence type="ECO:0000313" key="2">
    <source>
        <dbReference type="EMBL" id="TNN55816.1"/>
    </source>
</evidence>
<organism evidence="2 3">
    <name type="scientific">Liparis tanakae</name>
    <name type="common">Tanaka's snailfish</name>
    <dbReference type="NCBI Taxonomy" id="230148"/>
    <lineage>
        <taxon>Eukaryota</taxon>
        <taxon>Metazoa</taxon>
        <taxon>Chordata</taxon>
        <taxon>Craniata</taxon>
        <taxon>Vertebrata</taxon>
        <taxon>Euteleostomi</taxon>
        <taxon>Actinopterygii</taxon>
        <taxon>Neopterygii</taxon>
        <taxon>Teleostei</taxon>
        <taxon>Neoteleostei</taxon>
        <taxon>Acanthomorphata</taxon>
        <taxon>Eupercaria</taxon>
        <taxon>Perciformes</taxon>
        <taxon>Cottioidei</taxon>
        <taxon>Cottales</taxon>
        <taxon>Liparidae</taxon>
        <taxon>Liparis</taxon>
    </lineage>
</organism>
<comment type="caution">
    <text evidence="2">The sequence shown here is derived from an EMBL/GenBank/DDBJ whole genome shotgun (WGS) entry which is preliminary data.</text>
</comment>
<reference evidence="2 3" key="1">
    <citation type="submission" date="2019-03" db="EMBL/GenBank/DDBJ databases">
        <title>First draft genome of Liparis tanakae, snailfish: a comprehensive survey of snailfish specific genes.</title>
        <authorList>
            <person name="Kim W."/>
            <person name="Song I."/>
            <person name="Jeong J.-H."/>
            <person name="Kim D."/>
            <person name="Kim S."/>
            <person name="Ryu S."/>
            <person name="Song J.Y."/>
            <person name="Lee S.K."/>
        </authorList>
    </citation>
    <scope>NUCLEOTIDE SEQUENCE [LARGE SCALE GENOMIC DNA]</scope>
    <source>
        <tissue evidence="2">Muscle</tissue>
    </source>
</reference>
<name>A0A4Z2GQS5_9TELE</name>
<dbReference type="Proteomes" id="UP000314294">
    <property type="component" value="Unassembled WGS sequence"/>
</dbReference>
<keyword evidence="1" id="KW-1133">Transmembrane helix</keyword>
<evidence type="ECO:0000256" key="1">
    <source>
        <dbReference type="SAM" id="Phobius"/>
    </source>
</evidence>
<feature type="transmembrane region" description="Helical" evidence="1">
    <location>
        <begin position="25"/>
        <end position="45"/>
    </location>
</feature>
<accession>A0A4Z2GQS5</accession>
<dbReference type="AlphaFoldDB" id="A0A4Z2GQS5"/>
<gene>
    <name evidence="2" type="ORF">EYF80_033988</name>
</gene>
<protein>
    <submittedName>
        <fullName evidence="2">Uncharacterized protein</fullName>
    </submittedName>
</protein>
<keyword evidence="1" id="KW-0472">Membrane</keyword>
<keyword evidence="3" id="KW-1185">Reference proteome</keyword>
<keyword evidence="1" id="KW-0812">Transmembrane</keyword>
<proteinExistence type="predicted"/>